<evidence type="ECO:0008006" key="4">
    <source>
        <dbReference type="Google" id="ProtNLM"/>
    </source>
</evidence>
<evidence type="ECO:0000256" key="1">
    <source>
        <dbReference type="ARBA" id="ARBA00009846"/>
    </source>
</evidence>
<feature type="transmembrane region" description="Helical" evidence="2">
    <location>
        <begin position="100"/>
        <end position="118"/>
    </location>
</feature>
<keyword evidence="2" id="KW-0472">Membrane</keyword>
<feature type="transmembrane region" description="Helical" evidence="2">
    <location>
        <begin position="56"/>
        <end position="79"/>
    </location>
</feature>
<dbReference type="EMBL" id="KM821265">
    <property type="protein sequence ID" value="AIY30161.1"/>
    <property type="molecule type" value="Genomic_DNA"/>
</dbReference>
<gene>
    <name evidence="3" type="primary">ycf20</name>
    <name evidence="3" type="ORF">LOBIN_cp020</name>
</gene>
<geneLocation type="chloroplast" evidence="3"/>
<feature type="transmembrane region" description="Helical" evidence="2">
    <location>
        <begin position="29"/>
        <end position="50"/>
    </location>
</feature>
<protein>
    <recommendedName>
        <fullName evidence="4">Ycf20</fullName>
    </recommendedName>
</protein>
<keyword evidence="2" id="KW-0812">Transmembrane</keyword>
<accession>A0A0U1XRS4</accession>
<sequence length="125" mass="14958">MNIETKFFRFFNNFFYSTNTKFVGFQNKFGITIFFLFIGFLSGNLFGTILNGIRYYINWDGFIGIILLFLIESINFIFYHNKNRKFFFFFRSSFKIPKSNLLRSLNFFKIGFMFGLFIDAFKVGS</sequence>
<reference evidence="3" key="1">
    <citation type="journal article" date="2014" name="Mitochondrial DNA">
        <title>The complete sequence of the chloroplast genome of the green microalga Lobosphaera (Parietochloris) incisa.</title>
        <authorList>
            <person name="Tourasse N.J."/>
            <person name="Barbi T."/>
            <person name="Waterhouse J.C."/>
            <person name="Shtaida N."/>
            <person name="Leu S."/>
            <person name="Boussiba S."/>
            <person name="Purton S."/>
            <person name="Vallon O."/>
        </authorList>
    </citation>
    <scope>NUCLEOTIDE SEQUENCE</scope>
    <source>
        <strain evidence="3">SAG 2468</strain>
    </source>
</reference>
<evidence type="ECO:0000256" key="2">
    <source>
        <dbReference type="SAM" id="Phobius"/>
    </source>
</evidence>
<keyword evidence="3" id="KW-0934">Plastid</keyword>
<keyword evidence="2" id="KW-1133">Transmembrane helix</keyword>
<name>A0A0U1XRS4_9CHLO</name>
<organism evidence="3">
    <name type="scientific">Lobosphaera incisa</name>
    <dbReference type="NCBI Taxonomy" id="312850"/>
    <lineage>
        <taxon>Eukaryota</taxon>
        <taxon>Viridiplantae</taxon>
        <taxon>Chlorophyta</taxon>
        <taxon>core chlorophytes</taxon>
        <taxon>Trebouxiophyceae</taxon>
        <taxon>Trebouxiales</taxon>
        <taxon>Trebouxiaceae</taxon>
        <taxon>Lobosphaera</taxon>
    </lineage>
</organism>
<proteinExistence type="inferred from homology"/>
<dbReference type="InterPro" id="IPR007572">
    <property type="entry name" value="Uncharacterised_Ycf20"/>
</dbReference>
<keyword evidence="3" id="KW-0150">Chloroplast</keyword>
<dbReference type="Pfam" id="PF04483">
    <property type="entry name" value="DUF565"/>
    <property type="match status" value="1"/>
</dbReference>
<evidence type="ECO:0000313" key="3">
    <source>
        <dbReference type="EMBL" id="AIY30161.1"/>
    </source>
</evidence>
<dbReference type="AlphaFoldDB" id="A0A0U1XRS4"/>
<comment type="similarity">
    <text evidence="1">Belongs to the ycf20 family.</text>
</comment>